<name>A0A369AZY4_9ENTE</name>
<dbReference type="EMBL" id="JAAVMB010000001">
    <property type="protein sequence ID" value="NKC66473.1"/>
    <property type="molecule type" value="Genomic_DNA"/>
</dbReference>
<evidence type="ECO:0000313" key="2">
    <source>
        <dbReference type="Proteomes" id="UP000521358"/>
    </source>
</evidence>
<sequence length="259" mass="30805">MLQDYLYVHFDGISNSILTKGMTHSDFNRYTTNRPENLLLLNPYEREGEYEPHTGFRVIRGSDNVEQYFSLMESRAVSELKWIDFKDYDVLQRLTPNEISELLYFGHMKNQLRSPFFYQLQNSFAFFELTKKTTKIYYRSIEDFYGMLSKKISCLTTQQVNGKPSLFKRRQLQLIPEVPNDIIKSLKETMQEGIVFNFSQTSWVNEEYIVPIHVVEDNLRKVENYHFKQEYKIGTLIYSKAAGVWRIEKEEFESILLSQ</sequence>
<comment type="caution">
    <text evidence="1">The sequence shown here is derived from an EMBL/GenBank/DDBJ whole genome shotgun (WGS) entry which is preliminary data.</text>
</comment>
<dbReference type="AlphaFoldDB" id="A0A369AZY4"/>
<dbReference type="Proteomes" id="UP000521358">
    <property type="component" value="Unassembled WGS sequence"/>
</dbReference>
<reference evidence="1 2" key="1">
    <citation type="submission" date="2020-03" db="EMBL/GenBank/DDBJ databases">
        <title>Bacterial samples isolated from urine from healthy bovine heifers (Gyr breed).</title>
        <authorList>
            <person name="Giannattasio-Ferraz S."/>
            <person name="Maskeri L."/>
            <person name="Penido A."/>
            <person name="Barbosa-Stancioli E.F."/>
            <person name="Putonti C."/>
        </authorList>
    </citation>
    <scope>NUCLEOTIDE SEQUENCE [LARGE SCALE GENOMIC DNA]</scope>
    <source>
        <strain evidence="1 2">UFMG-H7</strain>
    </source>
</reference>
<organism evidence="1 2">
    <name type="scientific">Vagococcus fluvialis</name>
    <dbReference type="NCBI Taxonomy" id="2738"/>
    <lineage>
        <taxon>Bacteria</taxon>
        <taxon>Bacillati</taxon>
        <taxon>Bacillota</taxon>
        <taxon>Bacilli</taxon>
        <taxon>Lactobacillales</taxon>
        <taxon>Enterococcaceae</taxon>
        <taxon>Vagococcus</taxon>
    </lineage>
</organism>
<dbReference type="GeneID" id="63145869"/>
<dbReference type="OrthoDB" id="8704087at2"/>
<gene>
    <name evidence="1" type="ORF">HED35_00085</name>
</gene>
<evidence type="ECO:0000313" key="1">
    <source>
        <dbReference type="EMBL" id="NKC66473.1"/>
    </source>
</evidence>
<accession>A0A369AZY4</accession>
<dbReference type="RefSeq" id="WP_086340951.1">
    <property type="nucleotide sequence ID" value="NZ_CP081461.1"/>
</dbReference>
<protein>
    <submittedName>
        <fullName evidence="1">Uncharacterized protein</fullName>
    </submittedName>
</protein>
<proteinExistence type="predicted"/>